<organism evidence="8">
    <name type="scientific">Menopon gallinae</name>
    <name type="common">poultry shaft louse</name>
    <dbReference type="NCBI Taxonomy" id="328185"/>
    <lineage>
        <taxon>Eukaryota</taxon>
        <taxon>Metazoa</taxon>
        <taxon>Ecdysozoa</taxon>
        <taxon>Arthropoda</taxon>
        <taxon>Hexapoda</taxon>
        <taxon>Insecta</taxon>
        <taxon>Pterygota</taxon>
        <taxon>Neoptera</taxon>
        <taxon>Paraneoptera</taxon>
        <taxon>Psocodea</taxon>
        <taxon>Troctomorpha</taxon>
        <taxon>Phthiraptera</taxon>
        <taxon>Amblycera</taxon>
        <taxon>Menoponidae</taxon>
        <taxon>Menopon</taxon>
    </lineage>
</organism>
<name>A0AAW2H6R6_9NEOP</name>
<dbReference type="PANTHER" id="PTHR34296">
    <property type="entry name" value="TRANSCRIPTIONAL ACTIVATOR PROTEIN MED"/>
    <property type="match status" value="1"/>
</dbReference>
<dbReference type="InterPro" id="IPR003760">
    <property type="entry name" value="PnrA-like"/>
</dbReference>
<keyword evidence="3" id="KW-1003">Cell membrane</keyword>
<evidence type="ECO:0000256" key="6">
    <source>
        <dbReference type="ARBA" id="ARBA00023288"/>
    </source>
</evidence>
<accession>A0AAW2H6R6</accession>
<dbReference type="SUPFAM" id="SSF53822">
    <property type="entry name" value="Periplasmic binding protein-like I"/>
    <property type="match status" value="1"/>
</dbReference>
<dbReference type="InterPro" id="IPR050957">
    <property type="entry name" value="BMP_lipoprotein"/>
</dbReference>
<dbReference type="GO" id="GO:0005886">
    <property type="term" value="C:plasma membrane"/>
    <property type="evidence" value="ECO:0007669"/>
    <property type="project" value="UniProtKB-SubCell"/>
</dbReference>
<keyword evidence="4" id="KW-0732">Signal</keyword>
<reference evidence="8" key="1">
    <citation type="journal article" date="2024" name="Gigascience">
        <title>Chromosome-level genome of the poultry shaft louse Menopon gallinae provides insight into the host-switching and adaptive evolution of parasitic lice.</title>
        <authorList>
            <person name="Xu Y."/>
            <person name="Ma L."/>
            <person name="Liu S."/>
            <person name="Liang Y."/>
            <person name="Liu Q."/>
            <person name="He Z."/>
            <person name="Tian L."/>
            <person name="Duan Y."/>
            <person name="Cai W."/>
            <person name="Li H."/>
            <person name="Song F."/>
        </authorList>
    </citation>
    <scope>NUCLEOTIDE SEQUENCE</scope>
    <source>
        <strain evidence="8">Cailab_2023a</strain>
    </source>
</reference>
<evidence type="ECO:0000256" key="4">
    <source>
        <dbReference type="ARBA" id="ARBA00022729"/>
    </source>
</evidence>
<evidence type="ECO:0000256" key="2">
    <source>
        <dbReference type="ARBA" id="ARBA00008610"/>
    </source>
</evidence>
<gene>
    <name evidence="8" type="ORF">PYX00_010915</name>
</gene>
<comment type="caution">
    <text evidence="8">The sequence shown here is derived from an EMBL/GenBank/DDBJ whole genome shotgun (WGS) entry which is preliminary data.</text>
</comment>
<evidence type="ECO:0000256" key="1">
    <source>
        <dbReference type="ARBA" id="ARBA00004193"/>
    </source>
</evidence>
<dbReference type="PANTHER" id="PTHR34296:SF2">
    <property type="entry name" value="ABC TRANSPORTER GUANOSINE-BINDING PROTEIN NUPN"/>
    <property type="match status" value="1"/>
</dbReference>
<keyword evidence="6" id="KW-0449">Lipoprotein</keyword>
<evidence type="ECO:0000259" key="7">
    <source>
        <dbReference type="Pfam" id="PF02608"/>
    </source>
</evidence>
<feature type="domain" description="ABC transporter substrate-binding protein PnrA-like" evidence="7">
    <location>
        <begin position="101"/>
        <end position="287"/>
    </location>
</feature>
<proteinExistence type="inferred from homology"/>
<dbReference type="Pfam" id="PF02608">
    <property type="entry name" value="Bmp"/>
    <property type="match status" value="1"/>
</dbReference>
<evidence type="ECO:0000256" key="3">
    <source>
        <dbReference type="ARBA" id="ARBA00022475"/>
    </source>
</evidence>
<sequence length="343" mass="38464">MMRPERLIRLLLTQQAMFARAMNRLRLAGETVWEQWEKEDSQAQMGSPSSVDQDIHLVQGPLLSAYPYSIPLLELLFALESFPKLTQEQKELKVSSEWSAGQLQGSPPLQSLFKGLEEVEKQLSGDCSLKVLEAGYDQSEWDLKFKKLVASSDADLYITSNPSMTAIVQEVAQAYPSKHFIVFESKALSLANVITVDFCSEELAFLAGQEYPKMDSIIQAFRQGYAQYTNDMARVVYQVLGNWYDAERARQLSAQQYESGVKAILTIAGLANQGVFQSAQEKGFIDYKTPACHLVKQACQASLSFGKHYQYGVKDGLLGFLSSTPNLKGKLRLIEKEEEKLTN</sequence>
<evidence type="ECO:0000313" key="8">
    <source>
        <dbReference type="EMBL" id="KAL0264050.1"/>
    </source>
</evidence>
<keyword evidence="5" id="KW-0472">Membrane</keyword>
<dbReference type="InterPro" id="IPR028082">
    <property type="entry name" value="Peripla_BP_I"/>
</dbReference>
<comment type="similarity">
    <text evidence="2">Belongs to the BMP lipoprotein family.</text>
</comment>
<comment type="subcellular location">
    <subcellularLocation>
        <location evidence="1">Cell membrane</location>
        <topology evidence="1">Lipid-anchor</topology>
    </subcellularLocation>
</comment>
<dbReference type="EMBL" id="JARGDH010000029">
    <property type="protein sequence ID" value="KAL0264050.1"/>
    <property type="molecule type" value="Genomic_DNA"/>
</dbReference>
<protein>
    <recommendedName>
        <fullName evidence="7">ABC transporter substrate-binding protein PnrA-like domain-containing protein</fullName>
    </recommendedName>
</protein>
<evidence type="ECO:0000256" key="5">
    <source>
        <dbReference type="ARBA" id="ARBA00023136"/>
    </source>
</evidence>
<dbReference type="Gene3D" id="3.40.50.2300">
    <property type="match status" value="1"/>
</dbReference>
<dbReference type="AlphaFoldDB" id="A0AAW2H6R6"/>